<feature type="region of interest" description="Disordered" evidence="2">
    <location>
        <begin position="38"/>
        <end position="305"/>
    </location>
</feature>
<organism evidence="4 5">
    <name type="scientific">Catenaria anguillulae PL171</name>
    <dbReference type="NCBI Taxonomy" id="765915"/>
    <lineage>
        <taxon>Eukaryota</taxon>
        <taxon>Fungi</taxon>
        <taxon>Fungi incertae sedis</taxon>
        <taxon>Blastocladiomycota</taxon>
        <taxon>Blastocladiomycetes</taxon>
        <taxon>Blastocladiales</taxon>
        <taxon>Catenariaceae</taxon>
        <taxon>Catenaria</taxon>
    </lineage>
</organism>
<feature type="compositionally biased region" description="Low complexity" evidence="2">
    <location>
        <begin position="194"/>
        <end position="224"/>
    </location>
</feature>
<feature type="domain" description="PPM-type phosphatase" evidence="3">
    <location>
        <begin position="297"/>
        <end position="583"/>
    </location>
</feature>
<dbReference type="InterPro" id="IPR001932">
    <property type="entry name" value="PPM-type_phosphatase-like_dom"/>
</dbReference>
<proteinExistence type="inferred from homology"/>
<evidence type="ECO:0000313" key="4">
    <source>
        <dbReference type="EMBL" id="ORZ38074.1"/>
    </source>
</evidence>
<dbReference type="AlphaFoldDB" id="A0A1Y2HVV9"/>
<comment type="cofactor">
    <cofactor evidence="1">
        <name>Mg(2+)</name>
        <dbReference type="ChEBI" id="CHEBI:18420"/>
    </cofactor>
</comment>
<dbReference type="EC" id="3.1.3.16" evidence="1"/>
<dbReference type="Gene3D" id="3.60.40.10">
    <property type="entry name" value="PPM-type phosphatase domain"/>
    <property type="match status" value="1"/>
</dbReference>
<dbReference type="PANTHER" id="PTHR12320:SF1">
    <property type="entry name" value="PROTEIN PHOSPHATASE PTC7 HOMOLOG"/>
    <property type="match status" value="1"/>
</dbReference>
<dbReference type="Proteomes" id="UP000193411">
    <property type="component" value="Unassembled WGS sequence"/>
</dbReference>
<dbReference type="OrthoDB" id="5597359at2759"/>
<keyword evidence="1" id="KW-0460">Magnesium</keyword>
<protein>
    <recommendedName>
        <fullName evidence="1">Protein phosphatase</fullName>
        <ecNumber evidence="1">3.1.3.16</ecNumber>
    </recommendedName>
</protein>
<feature type="compositionally biased region" description="Polar residues" evidence="2">
    <location>
        <begin position="175"/>
        <end position="187"/>
    </location>
</feature>
<gene>
    <name evidence="4" type="ORF">BCR44DRAFT_41491</name>
</gene>
<comment type="similarity">
    <text evidence="1">Belongs to the PP2C family.</text>
</comment>
<dbReference type="EMBL" id="MCFL01000010">
    <property type="protein sequence ID" value="ORZ38074.1"/>
    <property type="molecule type" value="Genomic_DNA"/>
</dbReference>
<sequence>MSHVLQSGAAAAATVAARLPATASAVAARTARQLASHQLRRSVGTAASAATHARAPAHSGRRGAHSIASSRAPHPHSLNVAHQSADGGGGMPYTAPTSPTTASPLHSQHSSSPASQAHGNGHGQPSQQNNGHSPHSHSHSHTTHTPAAKVKGGPTGMSSKVSVTSPPDSTSSPTLMHQQRTFHTSTNSHDHAQQAHSAPSHQASGPSIPPAAASVSASTSSPSSVGDSLEAIDPSIDPLPAVGADADPGSPTTATHTPFLMCLGAAARPKRPSTPTPATPPPATSAHDPTSLNPHTPSGASQLLTPRPLDCGEDAFFALTRGPLAVFGVADGVGGWADLGVDPSLFAWELMRNCRAAAHGGEADPLRVLTRAYQQLLDERRVTAGSATAAVLSFDMRTGVLKTANLGDSGYLIVRTGAASAGDKADKDKADVPRAVYRSPEQQHYFNAPYQLSVSPDSVRGNISDRPEMAMCAEHQLQAGDVLIVATDGLFDNCFTSDLLYTVQRELTGPLAAAGMSGGGGTAGMDVVAARVTKLARALAVQGREFAMNHRRQSPFARAASSVSGRVFSGGKLDDVTVVTAMVVDAPKAGKDGGEGEGKEAGHTTLLYAKV</sequence>
<comment type="catalytic activity">
    <reaction evidence="1">
        <text>O-phospho-L-threonyl-[protein] + H2O = L-threonyl-[protein] + phosphate</text>
        <dbReference type="Rhea" id="RHEA:47004"/>
        <dbReference type="Rhea" id="RHEA-COMP:11060"/>
        <dbReference type="Rhea" id="RHEA-COMP:11605"/>
        <dbReference type="ChEBI" id="CHEBI:15377"/>
        <dbReference type="ChEBI" id="CHEBI:30013"/>
        <dbReference type="ChEBI" id="CHEBI:43474"/>
        <dbReference type="ChEBI" id="CHEBI:61977"/>
        <dbReference type="EC" id="3.1.3.16"/>
    </reaction>
</comment>
<feature type="compositionally biased region" description="Polar residues" evidence="2">
    <location>
        <begin position="287"/>
        <end position="304"/>
    </location>
</feature>
<keyword evidence="1" id="KW-0464">Manganese</keyword>
<dbReference type="SUPFAM" id="SSF81606">
    <property type="entry name" value="PP2C-like"/>
    <property type="match status" value="1"/>
</dbReference>
<feature type="compositionally biased region" description="Low complexity" evidence="2">
    <location>
        <begin position="45"/>
        <end position="58"/>
    </location>
</feature>
<dbReference type="GO" id="GO:0046872">
    <property type="term" value="F:metal ion binding"/>
    <property type="evidence" value="ECO:0007669"/>
    <property type="project" value="UniProtKB-UniRule"/>
</dbReference>
<accession>A0A1Y2HVV9</accession>
<dbReference type="PROSITE" id="PS51746">
    <property type="entry name" value="PPM_2"/>
    <property type="match status" value="1"/>
</dbReference>
<keyword evidence="1" id="KW-0479">Metal-binding</keyword>
<keyword evidence="5" id="KW-1185">Reference proteome</keyword>
<comment type="cofactor">
    <cofactor evidence="1">
        <name>Mn(2+)</name>
        <dbReference type="ChEBI" id="CHEBI:29035"/>
    </cofactor>
</comment>
<evidence type="ECO:0000259" key="3">
    <source>
        <dbReference type="PROSITE" id="PS51746"/>
    </source>
</evidence>
<keyword evidence="1" id="KW-0378">Hydrolase</keyword>
<keyword evidence="1" id="KW-0904">Protein phosphatase</keyword>
<comment type="caution">
    <text evidence="4">The sequence shown here is derived from an EMBL/GenBank/DDBJ whole genome shotgun (WGS) entry which is preliminary data.</text>
</comment>
<dbReference type="InterPro" id="IPR039123">
    <property type="entry name" value="PPTC7"/>
</dbReference>
<dbReference type="STRING" id="765915.A0A1Y2HVV9"/>
<name>A0A1Y2HVV9_9FUNG</name>
<dbReference type="SMART" id="SM00332">
    <property type="entry name" value="PP2Cc"/>
    <property type="match status" value="1"/>
</dbReference>
<evidence type="ECO:0000256" key="2">
    <source>
        <dbReference type="SAM" id="MobiDB-lite"/>
    </source>
</evidence>
<evidence type="ECO:0000313" key="5">
    <source>
        <dbReference type="Proteomes" id="UP000193411"/>
    </source>
</evidence>
<feature type="compositionally biased region" description="Low complexity" evidence="2">
    <location>
        <begin position="92"/>
        <end position="118"/>
    </location>
</feature>
<comment type="catalytic activity">
    <reaction evidence="1">
        <text>O-phospho-L-seryl-[protein] + H2O = L-seryl-[protein] + phosphate</text>
        <dbReference type="Rhea" id="RHEA:20629"/>
        <dbReference type="Rhea" id="RHEA-COMP:9863"/>
        <dbReference type="Rhea" id="RHEA-COMP:11604"/>
        <dbReference type="ChEBI" id="CHEBI:15377"/>
        <dbReference type="ChEBI" id="CHEBI:29999"/>
        <dbReference type="ChEBI" id="CHEBI:43474"/>
        <dbReference type="ChEBI" id="CHEBI:83421"/>
        <dbReference type="EC" id="3.1.3.16"/>
    </reaction>
</comment>
<feature type="compositionally biased region" description="Low complexity" evidence="2">
    <location>
        <begin position="158"/>
        <end position="174"/>
    </location>
</feature>
<feature type="compositionally biased region" description="Pro residues" evidence="2">
    <location>
        <begin position="272"/>
        <end position="283"/>
    </location>
</feature>
<dbReference type="PANTHER" id="PTHR12320">
    <property type="entry name" value="PROTEIN PHOSPHATASE 2C"/>
    <property type="match status" value="1"/>
</dbReference>
<dbReference type="GO" id="GO:0004722">
    <property type="term" value="F:protein serine/threonine phosphatase activity"/>
    <property type="evidence" value="ECO:0007669"/>
    <property type="project" value="UniProtKB-EC"/>
</dbReference>
<evidence type="ECO:0000256" key="1">
    <source>
        <dbReference type="RuleBase" id="RU366020"/>
    </source>
</evidence>
<dbReference type="InterPro" id="IPR036457">
    <property type="entry name" value="PPM-type-like_dom_sf"/>
</dbReference>
<reference evidence="4 5" key="1">
    <citation type="submission" date="2016-07" db="EMBL/GenBank/DDBJ databases">
        <title>Pervasive Adenine N6-methylation of Active Genes in Fungi.</title>
        <authorList>
            <consortium name="DOE Joint Genome Institute"/>
            <person name="Mondo S.J."/>
            <person name="Dannebaum R.O."/>
            <person name="Kuo R.C."/>
            <person name="Labutti K."/>
            <person name="Haridas S."/>
            <person name="Kuo A."/>
            <person name="Salamov A."/>
            <person name="Ahrendt S.R."/>
            <person name="Lipzen A."/>
            <person name="Sullivan W."/>
            <person name="Andreopoulos W.B."/>
            <person name="Clum A."/>
            <person name="Lindquist E."/>
            <person name="Daum C."/>
            <person name="Ramamoorthy G.K."/>
            <person name="Gryganskyi A."/>
            <person name="Culley D."/>
            <person name="Magnuson J.K."/>
            <person name="James T.Y."/>
            <person name="O'Malley M.A."/>
            <person name="Stajich J.E."/>
            <person name="Spatafora J.W."/>
            <person name="Visel A."/>
            <person name="Grigoriev I.V."/>
        </authorList>
    </citation>
    <scope>NUCLEOTIDE SEQUENCE [LARGE SCALE GENOMIC DNA]</scope>
    <source>
        <strain evidence="4 5">PL171</strain>
    </source>
</reference>